<sequence length="46" mass="5410">MRHDLNIAGFNFIVNYIFLHNFQKNELMGSFFKEMGNLVSGKMGLW</sequence>
<dbReference type="AlphaFoldDB" id="N1VX12"/>
<name>N1VX12_9LEPT</name>
<comment type="caution">
    <text evidence="1">The sequence shown here is derived from an EMBL/GenBank/DDBJ whole genome shotgun (WGS) entry which is preliminary data.</text>
</comment>
<evidence type="ECO:0000313" key="2">
    <source>
        <dbReference type="Proteomes" id="UP000012227"/>
    </source>
</evidence>
<dbReference type="Proteomes" id="UP000012227">
    <property type="component" value="Unassembled WGS sequence"/>
</dbReference>
<reference evidence="1 2" key="1">
    <citation type="submission" date="2013-03" db="EMBL/GenBank/DDBJ databases">
        <authorList>
            <person name="Harkins D.M."/>
            <person name="Durkin A.S."/>
            <person name="Brinkac L.M."/>
            <person name="Haft D.H."/>
            <person name="Selengut J.D."/>
            <person name="Sanka R."/>
            <person name="DePew J."/>
            <person name="Purushe J."/>
            <person name="Galloway R.L."/>
            <person name="Vinetz J.M."/>
            <person name="Sutton G.G."/>
            <person name="Nierman W.C."/>
            <person name="Fouts D.E."/>
        </authorList>
    </citation>
    <scope>NUCLEOTIDE SEQUENCE [LARGE SCALE GENOMIC DNA]</scope>
    <source>
        <strain evidence="1 2">Waz Holland</strain>
    </source>
</reference>
<accession>N1VX12</accession>
<proteinExistence type="predicted"/>
<dbReference type="EMBL" id="AOGY02000069">
    <property type="protein sequence ID" value="EMY68504.1"/>
    <property type="molecule type" value="Genomic_DNA"/>
</dbReference>
<protein>
    <submittedName>
        <fullName evidence="1">Uncharacterized protein</fullName>
    </submittedName>
</protein>
<dbReference type="STRING" id="1218591.LEP1GSC199_1418"/>
<evidence type="ECO:0000313" key="1">
    <source>
        <dbReference type="EMBL" id="EMY68504.1"/>
    </source>
</evidence>
<organism evidence="1 2">
    <name type="scientific">Leptospira vanthielii serovar Holland str. Waz Holland = ATCC 700522</name>
    <dbReference type="NCBI Taxonomy" id="1218591"/>
    <lineage>
        <taxon>Bacteria</taxon>
        <taxon>Pseudomonadati</taxon>
        <taxon>Spirochaetota</taxon>
        <taxon>Spirochaetia</taxon>
        <taxon>Leptospirales</taxon>
        <taxon>Leptospiraceae</taxon>
        <taxon>Leptospira</taxon>
    </lineage>
</organism>
<gene>
    <name evidence="1" type="ORF">LEP1GSC199_1418</name>
</gene>